<sequence>MFAKECLLPLRIQKYEALDPRLIPNHPIRPTLLTEYNNWMAGYKGEKSLDFYLSMLPEEKYLIFHNIRLLLGRYFFQIDILLLCTAFGLVLEVKNRKGEYFFQKYLNQTTLKNERIRNPIIQKPLTFQPLTIIFF</sequence>
<evidence type="ECO:0000259" key="2">
    <source>
        <dbReference type="PROSITE" id="PS50965"/>
    </source>
</evidence>
<comment type="caution">
    <text evidence="3">The sequence shown here is derived from an EMBL/GenBank/DDBJ whole genome shotgun (WGS) entry which is preliminary data.</text>
</comment>
<dbReference type="EMBL" id="JBJHQH010000005">
    <property type="protein sequence ID" value="MFK9091494.1"/>
    <property type="molecule type" value="Genomic_DNA"/>
</dbReference>
<proteinExistence type="predicted"/>
<reference evidence="3 4" key="1">
    <citation type="submission" date="2024-11" db="EMBL/GenBank/DDBJ databases">
        <authorList>
            <person name="Lucas J.A."/>
        </authorList>
    </citation>
    <scope>NUCLEOTIDE SEQUENCE [LARGE SCALE GENOMIC DNA]</scope>
    <source>
        <strain evidence="3 4">Z 5.4</strain>
    </source>
</reference>
<dbReference type="Pfam" id="PF08378">
    <property type="entry name" value="NERD"/>
    <property type="match status" value="1"/>
</dbReference>
<evidence type="ECO:0000313" key="4">
    <source>
        <dbReference type="Proteomes" id="UP001623041"/>
    </source>
</evidence>
<keyword evidence="1" id="KW-0472">Membrane</keyword>
<keyword evidence="1" id="KW-1133">Transmembrane helix</keyword>
<feature type="domain" description="NERD" evidence="2">
    <location>
        <begin position="41"/>
        <end position="135"/>
    </location>
</feature>
<dbReference type="PROSITE" id="PS50965">
    <property type="entry name" value="NERD"/>
    <property type="match status" value="1"/>
</dbReference>
<keyword evidence="1" id="KW-0812">Transmembrane</keyword>
<evidence type="ECO:0000313" key="3">
    <source>
        <dbReference type="EMBL" id="MFK9091494.1"/>
    </source>
</evidence>
<protein>
    <submittedName>
        <fullName evidence="3">Nuclease-related domain-containing protein</fullName>
    </submittedName>
</protein>
<accession>A0ABW8RFE6</accession>
<organism evidence="3 4">
    <name type="scientific">Bacillus salipaludis</name>
    <dbReference type="NCBI Taxonomy" id="2547811"/>
    <lineage>
        <taxon>Bacteria</taxon>
        <taxon>Bacillati</taxon>
        <taxon>Bacillota</taxon>
        <taxon>Bacilli</taxon>
        <taxon>Bacillales</taxon>
        <taxon>Bacillaceae</taxon>
        <taxon>Bacillus</taxon>
    </lineage>
</organism>
<dbReference type="Proteomes" id="UP001623041">
    <property type="component" value="Unassembled WGS sequence"/>
</dbReference>
<gene>
    <name evidence="3" type="ORF">ACJEBI_08375</name>
</gene>
<evidence type="ECO:0000256" key="1">
    <source>
        <dbReference type="SAM" id="Phobius"/>
    </source>
</evidence>
<keyword evidence="4" id="KW-1185">Reference proteome</keyword>
<dbReference type="InterPro" id="IPR011528">
    <property type="entry name" value="NERD"/>
</dbReference>
<name>A0ABW8RFE6_9BACI</name>
<dbReference type="RefSeq" id="WP_406580142.1">
    <property type="nucleotide sequence ID" value="NZ_JBJHQH010000005.1"/>
</dbReference>
<feature type="transmembrane region" description="Helical" evidence="1">
    <location>
        <begin position="74"/>
        <end position="93"/>
    </location>
</feature>